<dbReference type="PANTHER" id="PTHR47893:SF1">
    <property type="entry name" value="REGULATORY PROTEIN PCHR"/>
    <property type="match status" value="1"/>
</dbReference>
<dbReference type="InterPro" id="IPR018060">
    <property type="entry name" value="HTH_AraC"/>
</dbReference>
<sequence>MTISISSKDFYALWQEKINQGKIKKYSNNIETITEFPPQWGEGFWREIALRNGLNILIQDYYYHQPMIELDEGDDHNQLVSSFYLAGSYTSCVNCLHSSRQITPQNNHLFLIKNSVEKDELPAHKNILAIKLIISEKFLHNICFDFDHHLAKQLQKWVQGEDISSFLYSCQTDINIEKLLRQIINCPYQGCFAQMYWESKILELITLQFEQITNTNNLKNSKLIKDDIERIYHAKDILISHYKNPPSLIDLARKVGLNDYKLKKGFLQCFQMTVFGYLRYYRLLEAQKLIREYDFSIGRVALEVGYKSLGSFSSAFKAEFGISPKSYQQQCHG</sequence>
<dbReference type="PROSITE" id="PS00041">
    <property type="entry name" value="HTH_ARAC_FAMILY_1"/>
    <property type="match status" value="1"/>
</dbReference>
<dbReference type="Gene3D" id="1.10.10.60">
    <property type="entry name" value="Homeodomain-like"/>
    <property type="match status" value="2"/>
</dbReference>
<dbReference type="InterPro" id="IPR009057">
    <property type="entry name" value="Homeodomain-like_sf"/>
</dbReference>
<dbReference type="InterPro" id="IPR053142">
    <property type="entry name" value="PchR_regulatory_protein"/>
</dbReference>
<evidence type="ECO:0000256" key="1">
    <source>
        <dbReference type="ARBA" id="ARBA00023015"/>
    </source>
</evidence>
<comment type="caution">
    <text evidence="5">The sequence shown here is derived from an EMBL/GenBank/DDBJ whole genome shotgun (WGS) entry which is preliminary data.</text>
</comment>
<reference evidence="5 6" key="1">
    <citation type="submission" date="2020-10" db="EMBL/GenBank/DDBJ databases">
        <authorList>
            <person name="Castelo-Branco R."/>
            <person name="Eusebio N."/>
            <person name="Adriana R."/>
            <person name="Vieira A."/>
            <person name="Brugerolle De Fraissinette N."/>
            <person name="Rezende De Castro R."/>
            <person name="Schneider M.P."/>
            <person name="Vasconcelos V."/>
            <person name="Leao P.N."/>
        </authorList>
    </citation>
    <scope>NUCLEOTIDE SEQUENCE [LARGE SCALE GENOMIC DNA]</scope>
    <source>
        <strain evidence="5 6">LEGE 03274</strain>
    </source>
</reference>
<keyword evidence="1" id="KW-0805">Transcription regulation</keyword>
<gene>
    <name evidence="5" type="ORF">IQ215_10080</name>
</gene>
<dbReference type="Pfam" id="PF12833">
    <property type="entry name" value="HTH_18"/>
    <property type="match status" value="1"/>
</dbReference>
<evidence type="ECO:0000313" key="5">
    <source>
        <dbReference type="EMBL" id="MBE9223042.1"/>
    </source>
</evidence>
<accession>A0ABR9V5B0</accession>
<name>A0ABR9V5B0_9CHRO</name>
<dbReference type="Proteomes" id="UP000654604">
    <property type="component" value="Unassembled WGS sequence"/>
</dbReference>
<keyword evidence="2" id="KW-0238">DNA-binding</keyword>
<evidence type="ECO:0000256" key="2">
    <source>
        <dbReference type="ARBA" id="ARBA00023125"/>
    </source>
</evidence>
<dbReference type="PANTHER" id="PTHR47893">
    <property type="entry name" value="REGULATORY PROTEIN PCHR"/>
    <property type="match status" value="1"/>
</dbReference>
<evidence type="ECO:0000256" key="3">
    <source>
        <dbReference type="ARBA" id="ARBA00023163"/>
    </source>
</evidence>
<protein>
    <submittedName>
        <fullName evidence="5">Helix-turn-helix transcriptional regulator</fullName>
    </submittedName>
</protein>
<dbReference type="RefSeq" id="WP_193801188.1">
    <property type="nucleotide sequence ID" value="NZ_JADEWC010000022.1"/>
</dbReference>
<keyword evidence="6" id="KW-1185">Reference proteome</keyword>
<dbReference type="PROSITE" id="PS01124">
    <property type="entry name" value="HTH_ARAC_FAMILY_2"/>
    <property type="match status" value="1"/>
</dbReference>
<organism evidence="5 6">
    <name type="scientific">Cyanobacterium stanieri LEGE 03274</name>
    <dbReference type="NCBI Taxonomy" id="1828756"/>
    <lineage>
        <taxon>Bacteria</taxon>
        <taxon>Bacillati</taxon>
        <taxon>Cyanobacteriota</taxon>
        <taxon>Cyanophyceae</taxon>
        <taxon>Oscillatoriophycideae</taxon>
        <taxon>Chroococcales</taxon>
        <taxon>Geminocystaceae</taxon>
        <taxon>Cyanobacterium</taxon>
    </lineage>
</organism>
<keyword evidence="3" id="KW-0804">Transcription</keyword>
<dbReference type="InterPro" id="IPR018062">
    <property type="entry name" value="HTH_AraC-typ_CS"/>
</dbReference>
<evidence type="ECO:0000259" key="4">
    <source>
        <dbReference type="PROSITE" id="PS01124"/>
    </source>
</evidence>
<dbReference type="InterPro" id="IPR020449">
    <property type="entry name" value="Tscrpt_reg_AraC-type_HTH"/>
</dbReference>
<proteinExistence type="predicted"/>
<evidence type="ECO:0000313" key="6">
    <source>
        <dbReference type="Proteomes" id="UP000654604"/>
    </source>
</evidence>
<dbReference type="SMART" id="SM00342">
    <property type="entry name" value="HTH_ARAC"/>
    <property type="match status" value="1"/>
</dbReference>
<dbReference type="PRINTS" id="PR00032">
    <property type="entry name" value="HTHARAC"/>
</dbReference>
<dbReference type="SUPFAM" id="SSF46689">
    <property type="entry name" value="Homeodomain-like"/>
    <property type="match status" value="2"/>
</dbReference>
<dbReference type="EMBL" id="JADEWC010000022">
    <property type="protein sequence ID" value="MBE9223042.1"/>
    <property type="molecule type" value="Genomic_DNA"/>
</dbReference>
<feature type="domain" description="HTH araC/xylS-type" evidence="4">
    <location>
        <begin position="232"/>
        <end position="330"/>
    </location>
</feature>